<evidence type="ECO:0000256" key="3">
    <source>
        <dbReference type="ARBA" id="ARBA00022777"/>
    </source>
</evidence>
<feature type="domain" description="DhaL" evidence="5">
    <location>
        <begin position="364"/>
        <end position="565"/>
    </location>
</feature>
<dbReference type="SUPFAM" id="SSF82549">
    <property type="entry name" value="DAK1/DegV-like"/>
    <property type="match status" value="1"/>
</dbReference>
<dbReference type="PANTHER" id="PTHR28629">
    <property type="entry name" value="TRIOKINASE/FMN CYCLASE"/>
    <property type="match status" value="1"/>
</dbReference>
<dbReference type="InterPro" id="IPR050861">
    <property type="entry name" value="Dihydroxyacetone_Kinase"/>
</dbReference>
<dbReference type="GO" id="GO:0006796">
    <property type="term" value="P:phosphate-containing compound metabolic process"/>
    <property type="evidence" value="ECO:0007669"/>
    <property type="project" value="UniProtKB-ARBA"/>
</dbReference>
<keyword evidence="1" id="KW-0808">Transferase</keyword>
<dbReference type="NCBIfam" id="NF011049">
    <property type="entry name" value="PRK14479.1"/>
    <property type="match status" value="1"/>
</dbReference>
<reference evidence="7 8" key="1">
    <citation type="journal article" date="2019" name="ACS Chem. Biol.">
        <title>Identification and Mobilization of a Cryptic Antibiotic Biosynthesis Gene Locus from a Human-Pathogenic Nocardia Isolate.</title>
        <authorList>
            <person name="Herisse M."/>
            <person name="Ishida K."/>
            <person name="Porter J.L."/>
            <person name="Howden B."/>
            <person name="Hertweck C."/>
            <person name="Stinear T.P."/>
            <person name="Pidot S.J."/>
        </authorList>
    </citation>
    <scope>NUCLEOTIDE SEQUENCE [LARGE SCALE GENOMIC DNA]</scope>
    <source>
        <strain evidence="7 8">AUSMDU00012715</strain>
    </source>
</reference>
<dbReference type="PROSITE" id="PS51481">
    <property type="entry name" value="DHAK"/>
    <property type="match status" value="1"/>
</dbReference>
<evidence type="ECO:0000256" key="4">
    <source>
        <dbReference type="ARBA" id="ARBA00022840"/>
    </source>
</evidence>
<dbReference type="Gene3D" id="1.25.40.340">
    <property type="match status" value="1"/>
</dbReference>
<dbReference type="FunFam" id="1.25.40.340:FF:000002">
    <property type="entry name" value="Dihydroxyacetone kinase, L subunit"/>
    <property type="match status" value="1"/>
</dbReference>
<dbReference type="GO" id="GO:0005829">
    <property type="term" value="C:cytosol"/>
    <property type="evidence" value="ECO:0007669"/>
    <property type="project" value="TreeGrafter"/>
</dbReference>
<feature type="domain" description="DhaK" evidence="6">
    <location>
        <begin position="7"/>
        <end position="327"/>
    </location>
</feature>
<organism evidence="7 8">
    <name type="scientific">Nocardia terpenica</name>
    <dbReference type="NCBI Taxonomy" id="455432"/>
    <lineage>
        <taxon>Bacteria</taxon>
        <taxon>Bacillati</taxon>
        <taxon>Actinomycetota</taxon>
        <taxon>Actinomycetes</taxon>
        <taxon>Mycobacteriales</taxon>
        <taxon>Nocardiaceae</taxon>
        <taxon>Nocardia</taxon>
    </lineage>
</organism>
<keyword evidence="3" id="KW-0418">Kinase</keyword>
<proteinExistence type="predicted"/>
<accession>A0A6G9Z248</accession>
<dbReference type="InterPro" id="IPR004006">
    <property type="entry name" value="DhaK_dom"/>
</dbReference>
<dbReference type="GO" id="GO:0005524">
    <property type="term" value="F:ATP binding"/>
    <property type="evidence" value="ECO:0007669"/>
    <property type="project" value="UniProtKB-KW"/>
</dbReference>
<dbReference type="SUPFAM" id="SSF101473">
    <property type="entry name" value="DhaL-like"/>
    <property type="match status" value="1"/>
</dbReference>
<dbReference type="PROSITE" id="PS51480">
    <property type="entry name" value="DHAL"/>
    <property type="match status" value="1"/>
</dbReference>
<evidence type="ECO:0000256" key="1">
    <source>
        <dbReference type="ARBA" id="ARBA00022679"/>
    </source>
</evidence>
<dbReference type="Pfam" id="PF02734">
    <property type="entry name" value="Dak2"/>
    <property type="match status" value="1"/>
</dbReference>
<keyword evidence="2" id="KW-0547">Nucleotide-binding</keyword>
<evidence type="ECO:0000313" key="8">
    <source>
        <dbReference type="Proteomes" id="UP000500953"/>
    </source>
</evidence>
<dbReference type="Pfam" id="PF02733">
    <property type="entry name" value="Dak1"/>
    <property type="match status" value="1"/>
</dbReference>
<name>A0A6G9Z248_9NOCA</name>
<dbReference type="SMART" id="SM01120">
    <property type="entry name" value="Dak2"/>
    <property type="match status" value="1"/>
</dbReference>
<evidence type="ECO:0000259" key="6">
    <source>
        <dbReference type="PROSITE" id="PS51481"/>
    </source>
</evidence>
<evidence type="ECO:0000259" key="5">
    <source>
        <dbReference type="PROSITE" id="PS51480"/>
    </source>
</evidence>
<dbReference type="RefSeq" id="WP_167486736.1">
    <property type="nucleotide sequence ID" value="NZ_CP046173.1"/>
</dbReference>
<evidence type="ECO:0000256" key="2">
    <source>
        <dbReference type="ARBA" id="ARBA00022741"/>
    </source>
</evidence>
<dbReference type="GO" id="GO:0019563">
    <property type="term" value="P:glycerol catabolic process"/>
    <property type="evidence" value="ECO:0007669"/>
    <property type="project" value="TreeGrafter"/>
</dbReference>
<dbReference type="InterPro" id="IPR036117">
    <property type="entry name" value="DhaL_dom_sf"/>
</dbReference>
<dbReference type="Proteomes" id="UP000500953">
    <property type="component" value="Chromosome"/>
</dbReference>
<sequence>MTRIYGGPAAFAREALAGFCDLHAEFVHPVDGGVIRSTRAPEGKVALVVGGGSGHYPAFAGYVGPGLADGAAVGEVFTSPSTARIVEVARRAQHGGGVLLAFGNYAGDVLNFGAAARQLATEGIAAQILPVTDDIASASGDERAARRGIAGNVVVYKIAGAAAEAGYDLDDVVRVARLANDRTRSLGVAFAGVTLPGKSEPLFTVEPASLDVGLGIHGEPGVSTRAMTDADGLARLLVDRVLAEAPAGAGTRITALLNGLGATKYEELFLLWGRVARLLAEAGLELVAPIAGEFVTSLDMAGCSLTVSWLDDELERLWLAPADSPALHRGTVSPADRVTAAPRVTRTDTIAVPAASECSVAAADRIAEVLSYLAHTLADAEAELAEIDTFAGDGDHGEGMVRGSRAAAEAARTAVDRGAGASTTLLAAADAWAAQAGGTSGALWGIGLRTAAYEFSDGTAVSMSQAVRAARAALNAVVDAGGAVVGDKTLVDALEPLVRSLETDAADRDSAQRWADAAAAATAAARDTARLTPRLGRARPLAARSIGHPDAGAVSLALCATAVGKALAQ</sequence>
<dbReference type="PANTHER" id="PTHR28629:SF4">
    <property type="entry name" value="TRIOKINASE_FMN CYCLASE"/>
    <property type="match status" value="1"/>
</dbReference>
<dbReference type="FunFam" id="3.40.50.10440:FF:000003">
    <property type="entry name" value="Homodimeric dihydroxyacetone kinase"/>
    <property type="match status" value="1"/>
</dbReference>
<gene>
    <name evidence="7" type="ORF">F6W96_15330</name>
</gene>
<dbReference type="EMBL" id="CP046173">
    <property type="protein sequence ID" value="QIS19451.1"/>
    <property type="molecule type" value="Genomic_DNA"/>
</dbReference>
<protein>
    <submittedName>
        <fullName evidence="7">DAK2 domain-containing protein</fullName>
    </submittedName>
</protein>
<dbReference type="Gene3D" id="3.40.50.10440">
    <property type="entry name" value="Dihydroxyacetone kinase, domain 1"/>
    <property type="match status" value="1"/>
</dbReference>
<dbReference type="InterPro" id="IPR004007">
    <property type="entry name" value="DhaL_dom"/>
</dbReference>
<dbReference type="AlphaFoldDB" id="A0A6G9Z248"/>
<keyword evidence="4" id="KW-0067">ATP-binding</keyword>
<dbReference type="Gene3D" id="3.30.1180.20">
    <property type="entry name" value="Dihydroxyacetone kinase, domain 2"/>
    <property type="match status" value="1"/>
</dbReference>
<evidence type="ECO:0000313" key="7">
    <source>
        <dbReference type="EMBL" id="QIS19451.1"/>
    </source>
</evidence>
<dbReference type="GO" id="GO:0004371">
    <property type="term" value="F:glycerone kinase activity"/>
    <property type="evidence" value="ECO:0007669"/>
    <property type="project" value="InterPro"/>
</dbReference>